<proteinExistence type="predicted"/>
<evidence type="ECO:0000313" key="3">
    <source>
        <dbReference type="Proteomes" id="UP001056873"/>
    </source>
</evidence>
<sequence>MRKIYTLIIMMLLAGCVVEKQRFYTADITLRGNELCFSLPETYLAQSDRVSLVSIAIEQRLDNQTRELWRRTNMPPSPVERVTPGQCIPYSYNAFKDSALYTVAISTVEPQDADSKRFWQRDFSLKISRDGSISQIIVSAEQ</sequence>
<dbReference type="RefSeq" id="WP_234585502.1">
    <property type="nucleotide sequence ID" value="NZ_CAMIPG010000004.1"/>
</dbReference>
<organism evidence="2 3">
    <name type="scientific">Serratia entomophila</name>
    <dbReference type="NCBI Taxonomy" id="42906"/>
    <lineage>
        <taxon>Bacteria</taxon>
        <taxon>Pseudomonadati</taxon>
        <taxon>Pseudomonadota</taxon>
        <taxon>Gammaproteobacteria</taxon>
        <taxon>Enterobacterales</taxon>
        <taxon>Yersiniaceae</taxon>
        <taxon>Serratia</taxon>
    </lineage>
</organism>
<name>A0ABY5CND2_9GAMM</name>
<dbReference type="EMBL" id="CP074347">
    <property type="protein sequence ID" value="USU99622.1"/>
    <property type="molecule type" value="Genomic_DNA"/>
</dbReference>
<dbReference type="InterPro" id="IPR055903">
    <property type="entry name" value="DUF7480"/>
</dbReference>
<reference evidence="2" key="1">
    <citation type="journal article" date="2022" name="BMC Genomics">
        <title>Genome sequence of the entomopathogenic Serratia entomophila isolate 626 and characterisation of the species specific itaconate degradation pathway.</title>
        <authorList>
            <person name="Vaughan A.L."/>
            <person name="Altermann E."/>
            <person name="Glare T.R."/>
            <person name="Hurst M.R.H."/>
        </authorList>
    </citation>
    <scope>NUCLEOTIDE SEQUENCE</scope>
    <source>
        <strain evidence="2">626</strain>
    </source>
</reference>
<dbReference type="Pfam" id="PF24295">
    <property type="entry name" value="DUF7480"/>
    <property type="match status" value="1"/>
</dbReference>
<dbReference type="GeneID" id="75023614"/>
<keyword evidence="3" id="KW-1185">Reference proteome</keyword>
<protein>
    <recommendedName>
        <fullName evidence="1">DUF7480 domain-containing protein</fullName>
    </recommendedName>
</protein>
<accession>A0ABY5CND2</accession>
<evidence type="ECO:0000313" key="2">
    <source>
        <dbReference type="EMBL" id="USU99622.1"/>
    </source>
</evidence>
<feature type="domain" description="DUF7480" evidence="1">
    <location>
        <begin position="24"/>
        <end position="126"/>
    </location>
</feature>
<dbReference type="NCBIfam" id="NF045617">
    <property type="entry name" value="mostly_LP"/>
    <property type="match status" value="1"/>
</dbReference>
<dbReference type="PROSITE" id="PS51257">
    <property type="entry name" value="PROKAR_LIPOPROTEIN"/>
    <property type="match status" value="1"/>
</dbReference>
<gene>
    <name evidence="2" type="ORF">KFQ06_16395</name>
</gene>
<dbReference type="InterPro" id="IPR054657">
    <property type="entry name" value="T6SS_periplasmic_put"/>
</dbReference>
<evidence type="ECO:0000259" key="1">
    <source>
        <dbReference type="Pfam" id="PF24295"/>
    </source>
</evidence>
<dbReference type="Proteomes" id="UP001056873">
    <property type="component" value="Chromosome"/>
</dbReference>